<keyword evidence="9" id="KW-1185">Reference proteome</keyword>
<keyword evidence="2" id="KW-1003">Cell membrane</keyword>
<evidence type="ECO:0000256" key="6">
    <source>
        <dbReference type="SAM" id="Phobius"/>
    </source>
</evidence>
<proteinExistence type="predicted"/>
<reference evidence="8 9" key="1">
    <citation type="submission" date="2020-08" db="EMBL/GenBank/DDBJ databases">
        <title>Genomic Encyclopedia of Type Strains, Phase IV (KMG-IV): sequencing the most valuable type-strain genomes for metagenomic binning, comparative biology and taxonomic classification.</title>
        <authorList>
            <person name="Goeker M."/>
        </authorList>
    </citation>
    <scope>NUCLEOTIDE SEQUENCE [LARGE SCALE GENOMIC DNA]</scope>
    <source>
        <strain evidence="8 9">DSM 11099</strain>
    </source>
</reference>
<dbReference type="RefSeq" id="WP_183827682.1">
    <property type="nucleotide sequence ID" value="NZ_JACHEU010000001.1"/>
</dbReference>
<evidence type="ECO:0000256" key="2">
    <source>
        <dbReference type="ARBA" id="ARBA00022475"/>
    </source>
</evidence>
<evidence type="ECO:0000256" key="4">
    <source>
        <dbReference type="ARBA" id="ARBA00022989"/>
    </source>
</evidence>
<evidence type="ECO:0000259" key="7">
    <source>
        <dbReference type="Pfam" id="PF02687"/>
    </source>
</evidence>
<sequence length="419" mass="43678">MFHFILADLRRNWIGALILALLIALATALGVSVTLQERALRLGSARAAAAFDLVVGAAGSETQLILSSIFLQPAPLQLLPPATLSALRADPRVENAIPVGFGDFVGGYPIVGTTGDAVAMLGGLAGGEGFSHLGDAIVGSQVTRDIGDSFHPFHGSVGEAGEVHAHVEYRVVGRMAPTGTPWDRAILVPIQSVWAAHADHDHEAETAGLAAVAHVPHDHGHDHGPGFAGDPVDEAALLSADNPGVPAILVKPKSIADAYNLRQQYRTETTLAVFPGEVLTRLYGTLGDARRVLGFVAMGAQGLVGAAILMVVAVHVLQRRRQIGALRAFGAPRPVVMGMVWLEVFMLVAAGVIAGFAIGYAIVRAISSHLAKSSGVAMPVEFQTADLWTLAGLLLACAIATLLPALIAYRQSPAQALRA</sequence>
<organism evidence="8 9">
    <name type="scientific">Aquamicrobium lusatiense</name>
    <dbReference type="NCBI Taxonomy" id="89772"/>
    <lineage>
        <taxon>Bacteria</taxon>
        <taxon>Pseudomonadati</taxon>
        <taxon>Pseudomonadota</taxon>
        <taxon>Alphaproteobacteria</taxon>
        <taxon>Hyphomicrobiales</taxon>
        <taxon>Phyllobacteriaceae</taxon>
        <taxon>Aquamicrobium</taxon>
    </lineage>
</organism>
<accession>A0A7W9VVA9</accession>
<evidence type="ECO:0000256" key="1">
    <source>
        <dbReference type="ARBA" id="ARBA00004651"/>
    </source>
</evidence>
<dbReference type="Proteomes" id="UP000533306">
    <property type="component" value="Unassembled WGS sequence"/>
</dbReference>
<protein>
    <submittedName>
        <fullName evidence="8">Putative ABC transport system permease protein</fullName>
    </submittedName>
</protein>
<dbReference type="PANTHER" id="PTHR43738:SF2">
    <property type="entry name" value="ABC TRANSPORTER PERMEASE"/>
    <property type="match status" value="1"/>
</dbReference>
<feature type="transmembrane region" description="Helical" evidence="6">
    <location>
        <begin position="292"/>
        <end position="317"/>
    </location>
</feature>
<comment type="subcellular location">
    <subcellularLocation>
        <location evidence="1">Cell membrane</location>
        <topology evidence="1">Multi-pass membrane protein</topology>
    </subcellularLocation>
</comment>
<keyword evidence="3 6" id="KW-0812">Transmembrane</keyword>
<keyword evidence="5 6" id="KW-0472">Membrane</keyword>
<feature type="domain" description="ABC3 transporter permease C-terminal" evidence="7">
    <location>
        <begin position="303"/>
        <end position="411"/>
    </location>
</feature>
<gene>
    <name evidence="8" type="ORF">HNR59_001345</name>
</gene>
<dbReference type="PANTHER" id="PTHR43738">
    <property type="entry name" value="ABC TRANSPORTER, MEMBRANE PROTEIN"/>
    <property type="match status" value="1"/>
</dbReference>
<feature type="transmembrane region" description="Helical" evidence="6">
    <location>
        <begin position="387"/>
        <end position="409"/>
    </location>
</feature>
<comment type="caution">
    <text evidence="8">The sequence shown here is derived from an EMBL/GenBank/DDBJ whole genome shotgun (WGS) entry which is preliminary data.</text>
</comment>
<dbReference type="Pfam" id="PF02687">
    <property type="entry name" value="FtsX"/>
    <property type="match status" value="1"/>
</dbReference>
<dbReference type="GO" id="GO:0005886">
    <property type="term" value="C:plasma membrane"/>
    <property type="evidence" value="ECO:0007669"/>
    <property type="project" value="UniProtKB-SubCell"/>
</dbReference>
<dbReference type="InterPro" id="IPR003838">
    <property type="entry name" value="ABC3_permease_C"/>
</dbReference>
<evidence type="ECO:0000313" key="8">
    <source>
        <dbReference type="EMBL" id="MBB6012000.1"/>
    </source>
</evidence>
<name>A0A7W9VVA9_9HYPH</name>
<evidence type="ECO:0000256" key="5">
    <source>
        <dbReference type="ARBA" id="ARBA00023136"/>
    </source>
</evidence>
<feature type="transmembrane region" description="Helical" evidence="6">
    <location>
        <begin position="338"/>
        <end position="367"/>
    </location>
</feature>
<evidence type="ECO:0000313" key="9">
    <source>
        <dbReference type="Proteomes" id="UP000533306"/>
    </source>
</evidence>
<dbReference type="EMBL" id="JACHEU010000001">
    <property type="protein sequence ID" value="MBB6012000.1"/>
    <property type="molecule type" value="Genomic_DNA"/>
</dbReference>
<dbReference type="AlphaFoldDB" id="A0A7W9VVA9"/>
<keyword evidence="4 6" id="KW-1133">Transmembrane helix</keyword>
<dbReference type="InterPro" id="IPR051125">
    <property type="entry name" value="ABC-4/HrtB_transporter"/>
</dbReference>
<evidence type="ECO:0000256" key="3">
    <source>
        <dbReference type="ARBA" id="ARBA00022692"/>
    </source>
</evidence>